<gene>
    <name evidence="1" type="ORF">A4R35_04280</name>
</gene>
<organism evidence="1 2">
    <name type="scientific">Thermogemmatispora tikiterensis</name>
    <dbReference type="NCBI Taxonomy" id="1825093"/>
    <lineage>
        <taxon>Bacteria</taxon>
        <taxon>Bacillati</taxon>
        <taxon>Chloroflexota</taxon>
        <taxon>Ktedonobacteria</taxon>
        <taxon>Thermogemmatisporales</taxon>
        <taxon>Thermogemmatisporaceae</taxon>
        <taxon>Thermogemmatispora</taxon>
    </lineage>
</organism>
<dbReference type="AlphaFoldDB" id="A0A328VD54"/>
<name>A0A328VD54_9CHLR</name>
<dbReference type="Proteomes" id="UP000248706">
    <property type="component" value="Unassembled WGS sequence"/>
</dbReference>
<proteinExistence type="predicted"/>
<dbReference type="RefSeq" id="WP_112426883.1">
    <property type="nucleotide sequence ID" value="NZ_MCIF01000002.1"/>
</dbReference>
<keyword evidence="2" id="KW-1185">Reference proteome</keyword>
<sequence length="229" mass="25657">MFLHMMPWIQALLLLSPRRPPGFDQLIEELRSRFGGEQARSWSDDILEDIPIGEQEIPQSPQNQPSWHIRRIEKRVSVTVSDGRSIRDTVQDEPFWPGLLQPQASLLLSLGNGVVVARLPQLIPFIIYCVVCGEGNPELSFEISGPYDQATPARSVLRSAPRSLQMRPLSFFGQHVTTYPPGRAVIREAVQPIFEAEGLHFVVARLNGLEAGRLPLMVKVAAQEQTSVF</sequence>
<protein>
    <submittedName>
        <fullName evidence="1">Uncharacterized protein</fullName>
    </submittedName>
</protein>
<comment type="caution">
    <text evidence="1">The sequence shown here is derived from an EMBL/GenBank/DDBJ whole genome shotgun (WGS) entry which is preliminary data.</text>
</comment>
<dbReference type="EMBL" id="MCIF01000002">
    <property type="protein sequence ID" value="RAQ94741.1"/>
    <property type="molecule type" value="Genomic_DNA"/>
</dbReference>
<evidence type="ECO:0000313" key="1">
    <source>
        <dbReference type="EMBL" id="RAQ94741.1"/>
    </source>
</evidence>
<evidence type="ECO:0000313" key="2">
    <source>
        <dbReference type="Proteomes" id="UP000248706"/>
    </source>
</evidence>
<accession>A0A328VD54</accession>
<reference evidence="1 2" key="1">
    <citation type="submission" date="2016-08" db="EMBL/GenBank/DDBJ databases">
        <title>Analysis of Carbohydrate Active Enzymes in Thermogemmatispora T81 Reveals Carbohydrate Degradation Ability.</title>
        <authorList>
            <person name="Tomazini A."/>
            <person name="Lal S."/>
            <person name="Stott M."/>
            <person name="Henrissat B."/>
            <person name="Polikarpov I."/>
            <person name="Sparling R."/>
            <person name="Levin D.B."/>
        </authorList>
    </citation>
    <scope>NUCLEOTIDE SEQUENCE [LARGE SCALE GENOMIC DNA]</scope>
    <source>
        <strain evidence="1 2">T81</strain>
    </source>
</reference>